<evidence type="ECO:0000313" key="2">
    <source>
        <dbReference type="Proteomes" id="UP001476282"/>
    </source>
</evidence>
<reference evidence="1 2" key="1">
    <citation type="submission" date="2024-02" db="EMBL/GenBank/DDBJ databases">
        <title>Haloferula sargassicola NBRC 104335.</title>
        <authorList>
            <person name="Ichikawa N."/>
            <person name="Katano-Makiyama Y."/>
            <person name="Hidaka K."/>
        </authorList>
    </citation>
    <scope>NUCLEOTIDE SEQUENCE [LARGE SCALE GENOMIC DNA]</scope>
    <source>
        <strain evidence="1 2">NBRC 104335</strain>
    </source>
</reference>
<evidence type="ECO:0000313" key="1">
    <source>
        <dbReference type="EMBL" id="GAA5481306.1"/>
    </source>
</evidence>
<accession>A0ABP9ULT4</accession>
<gene>
    <name evidence="1" type="ORF">Hsar01_00513</name>
</gene>
<dbReference type="EMBL" id="BAABRI010000002">
    <property type="protein sequence ID" value="GAA5481306.1"/>
    <property type="molecule type" value="Genomic_DNA"/>
</dbReference>
<keyword evidence="2" id="KW-1185">Reference proteome</keyword>
<sequence>MDPDSEGAWFLEFLTVPESPAETGKSWTPLKLREGYFGLPSFRFLAIAAFEPETIPDLGLRRARPEMMALANLLEHPAIGAATMSSPIGGRTLKRANKDLGRVLAVATLADLDDYRPWGDRWRTALESIFPDQWREFALRTGQGLRHLLESEADLEEAHHSCINGLLSSQQTTLGALRAAGERLIGDAIERLEWLGKQRIMHLLRLYAEAEAAESREGGGGGNREAWLRSGRLASDSIIADPSRF</sequence>
<name>A0ABP9ULT4_9BACT</name>
<comment type="caution">
    <text evidence="1">The sequence shown here is derived from an EMBL/GenBank/DDBJ whole genome shotgun (WGS) entry which is preliminary data.</text>
</comment>
<protein>
    <submittedName>
        <fullName evidence="1">Uncharacterized protein</fullName>
    </submittedName>
</protein>
<organism evidence="1 2">
    <name type="scientific">Haloferula sargassicola</name>
    <dbReference type="NCBI Taxonomy" id="490096"/>
    <lineage>
        <taxon>Bacteria</taxon>
        <taxon>Pseudomonadati</taxon>
        <taxon>Verrucomicrobiota</taxon>
        <taxon>Verrucomicrobiia</taxon>
        <taxon>Verrucomicrobiales</taxon>
        <taxon>Verrucomicrobiaceae</taxon>
        <taxon>Haloferula</taxon>
    </lineage>
</organism>
<dbReference type="Proteomes" id="UP001476282">
    <property type="component" value="Unassembled WGS sequence"/>
</dbReference>
<proteinExistence type="predicted"/>